<evidence type="ECO:0000256" key="1">
    <source>
        <dbReference type="ARBA" id="ARBA00004123"/>
    </source>
</evidence>
<dbReference type="GO" id="GO:0000981">
    <property type="term" value="F:DNA-binding transcription factor activity, RNA polymerase II-specific"/>
    <property type="evidence" value="ECO:0007669"/>
    <property type="project" value="InterPro"/>
</dbReference>
<organism evidence="14 15">
    <name type="scientific">Eptatretus burgeri</name>
    <name type="common">Inshore hagfish</name>
    <dbReference type="NCBI Taxonomy" id="7764"/>
    <lineage>
        <taxon>Eukaryota</taxon>
        <taxon>Metazoa</taxon>
        <taxon>Chordata</taxon>
        <taxon>Craniata</taxon>
        <taxon>Vertebrata</taxon>
        <taxon>Cyclostomata</taxon>
        <taxon>Myxini</taxon>
        <taxon>Myxiniformes</taxon>
        <taxon>Myxinidae</taxon>
        <taxon>Eptatretinae</taxon>
        <taxon>Eptatretus</taxon>
    </lineage>
</organism>
<keyword evidence="6 10" id="KW-0238">DNA-binding</keyword>
<keyword evidence="4" id="KW-0879">Wnt signaling pathway</keyword>
<dbReference type="Pfam" id="PF00046">
    <property type="entry name" value="Homeodomain"/>
    <property type="match status" value="1"/>
</dbReference>
<dbReference type="GO" id="GO:0016055">
    <property type="term" value="P:Wnt signaling pathway"/>
    <property type="evidence" value="ECO:0007669"/>
    <property type="project" value="UniProtKB-KW"/>
</dbReference>
<dbReference type="SUPFAM" id="SSF46689">
    <property type="entry name" value="Homeodomain-like"/>
    <property type="match status" value="1"/>
</dbReference>
<dbReference type="InterPro" id="IPR009057">
    <property type="entry name" value="Homeodomain-like_sf"/>
</dbReference>
<dbReference type="InterPro" id="IPR017970">
    <property type="entry name" value="Homeobox_CS"/>
</dbReference>
<feature type="region of interest" description="Disordered" evidence="12">
    <location>
        <begin position="97"/>
        <end position="118"/>
    </location>
</feature>
<dbReference type="Gene3D" id="1.10.10.60">
    <property type="entry name" value="Homeodomain-like"/>
    <property type="match status" value="1"/>
</dbReference>
<dbReference type="Ensembl" id="ENSEBUT00000015182.1">
    <property type="protein sequence ID" value="ENSEBUP00000014605.1"/>
    <property type="gene ID" value="ENSEBUG00000009207.1"/>
</dbReference>
<dbReference type="GO" id="GO:0030182">
    <property type="term" value="P:neuron differentiation"/>
    <property type="evidence" value="ECO:0007669"/>
    <property type="project" value="TreeGrafter"/>
</dbReference>
<dbReference type="GO" id="GO:0007420">
    <property type="term" value="P:brain development"/>
    <property type="evidence" value="ECO:0007669"/>
    <property type="project" value="TreeGrafter"/>
</dbReference>
<dbReference type="PANTHER" id="PTHR24339">
    <property type="entry name" value="HOMEOBOX PROTEIN EMX-RELATED"/>
    <property type="match status" value="1"/>
</dbReference>
<evidence type="ECO:0000256" key="10">
    <source>
        <dbReference type="PROSITE-ProRule" id="PRU00108"/>
    </source>
</evidence>
<evidence type="ECO:0000256" key="7">
    <source>
        <dbReference type="ARBA" id="ARBA00023155"/>
    </source>
</evidence>
<evidence type="ECO:0000313" key="14">
    <source>
        <dbReference type="Ensembl" id="ENSEBUP00000014605.1"/>
    </source>
</evidence>
<dbReference type="SMART" id="SM00389">
    <property type="entry name" value="HOX"/>
    <property type="match status" value="1"/>
</dbReference>
<dbReference type="PRINTS" id="PR00024">
    <property type="entry name" value="HOMEOBOX"/>
</dbReference>
<dbReference type="Proteomes" id="UP000694388">
    <property type="component" value="Unplaced"/>
</dbReference>
<evidence type="ECO:0000256" key="9">
    <source>
        <dbReference type="ARBA" id="ARBA00023242"/>
    </source>
</evidence>
<protein>
    <submittedName>
        <fullName evidence="14">Ventral anterior homeobox 1</fullName>
    </submittedName>
</protein>
<sequence>MLSLLAENKSLRVASYRTLHCWVPKDAKGAIRELVLPRGLDLERPKRTRTSFTAEQLYRLECEFQRCQYLVGRERTELARQLNLSETQVKVWFQNRRTKHKKDQSKDSGDGRASTSESAATCSVLRLLEQGRLMQPPHPGPTSFLPGACPGSALLSVSPGATQHVGAHVFSLPMPPISAGLGASLPLSMPLELAVRPLGSSAFEPYSRNGKHESSNHKKGPP</sequence>
<dbReference type="InterPro" id="IPR001356">
    <property type="entry name" value="HD"/>
</dbReference>
<keyword evidence="3" id="KW-0217">Developmental protein</keyword>
<evidence type="ECO:0000256" key="11">
    <source>
        <dbReference type="RuleBase" id="RU000682"/>
    </source>
</evidence>
<dbReference type="PROSITE" id="PS50071">
    <property type="entry name" value="HOMEOBOX_2"/>
    <property type="match status" value="1"/>
</dbReference>
<dbReference type="CDD" id="cd00086">
    <property type="entry name" value="homeodomain"/>
    <property type="match status" value="1"/>
</dbReference>
<comment type="subcellular location">
    <subcellularLocation>
        <location evidence="1 10 11">Nucleus</location>
    </subcellularLocation>
</comment>
<dbReference type="GO" id="GO:0005634">
    <property type="term" value="C:nucleus"/>
    <property type="evidence" value="ECO:0007669"/>
    <property type="project" value="UniProtKB-SubCell"/>
</dbReference>
<dbReference type="InterPro" id="IPR020479">
    <property type="entry name" value="HD_metazoa"/>
</dbReference>
<dbReference type="FunFam" id="1.10.10.60:FF:000131">
    <property type="entry name" value="Ventral anterior homeobox 2"/>
    <property type="match status" value="1"/>
</dbReference>
<dbReference type="AlphaFoldDB" id="A0A8C4QF82"/>
<keyword evidence="9 10" id="KW-0539">Nucleus</keyword>
<name>A0A8C4QF82_EPTBU</name>
<dbReference type="InterPro" id="IPR000047">
    <property type="entry name" value="HTH_motif"/>
</dbReference>
<dbReference type="PANTHER" id="PTHR24339:SF34">
    <property type="entry name" value="VENTRAL ANTERIOR HOMEOBOX 2"/>
    <property type="match status" value="1"/>
</dbReference>
<keyword evidence="8" id="KW-0804">Transcription</keyword>
<dbReference type="InterPro" id="IPR050877">
    <property type="entry name" value="EMX-VAX-Noto_Homeobox_TFs"/>
</dbReference>
<evidence type="ECO:0000256" key="2">
    <source>
        <dbReference type="ARBA" id="ARBA00007397"/>
    </source>
</evidence>
<dbReference type="PROSITE" id="PS00027">
    <property type="entry name" value="HOMEOBOX_1"/>
    <property type="match status" value="1"/>
</dbReference>
<feature type="domain" description="Homeobox" evidence="13">
    <location>
        <begin position="43"/>
        <end position="103"/>
    </location>
</feature>
<proteinExistence type="inferred from homology"/>
<evidence type="ECO:0000256" key="6">
    <source>
        <dbReference type="ARBA" id="ARBA00023125"/>
    </source>
</evidence>
<evidence type="ECO:0000256" key="8">
    <source>
        <dbReference type="ARBA" id="ARBA00023163"/>
    </source>
</evidence>
<dbReference type="PRINTS" id="PR00031">
    <property type="entry name" value="HTHREPRESSR"/>
</dbReference>
<evidence type="ECO:0000313" key="15">
    <source>
        <dbReference type="Proteomes" id="UP000694388"/>
    </source>
</evidence>
<keyword evidence="15" id="KW-1185">Reference proteome</keyword>
<dbReference type="GeneTree" id="ENSGT00940000161152"/>
<reference evidence="14" key="2">
    <citation type="submission" date="2025-09" db="UniProtKB">
        <authorList>
            <consortium name="Ensembl"/>
        </authorList>
    </citation>
    <scope>IDENTIFICATION</scope>
</reference>
<evidence type="ECO:0000256" key="5">
    <source>
        <dbReference type="ARBA" id="ARBA00023015"/>
    </source>
</evidence>
<keyword evidence="5" id="KW-0805">Transcription regulation</keyword>
<evidence type="ECO:0000256" key="3">
    <source>
        <dbReference type="ARBA" id="ARBA00022473"/>
    </source>
</evidence>
<evidence type="ECO:0000259" key="13">
    <source>
        <dbReference type="PROSITE" id="PS50071"/>
    </source>
</evidence>
<keyword evidence="7 10" id="KW-0371">Homeobox</keyword>
<reference evidence="14" key="1">
    <citation type="submission" date="2025-08" db="UniProtKB">
        <authorList>
            <consortium name="Ensembl"/>
        </authorList>
    </citation>
    <scope>IDENTIFICATION</scope>
</reference>
<dbReference type="GO" id="GO:0000978">
    <property type="term" value="F:RNA polymerase II cis-regulatory region sequence-specific DNA binding"/>
    <property type="evidence" value="ECO:0007669"/>
    <property type="project" value="TreeGrafter"/>
</dbReference>
<feature type="region of interest" description="Disordered" evidence="12">
    <location>
        <begin position="201"/>
        <end position="222"/>
    </location>
</feature>
<accession>A0A8C4QF82</accession>
<feature type="DNA-binding region" description="Homeobox" evidence="10">
    <location>
        <begin position="45"/>
        <end position="104"/>
    </location>
</feature>
<evidence type="ECO:0000256" key="4">
    <source>
        <dbReference type="ARBA" id="ARBA00022687"/>
    </source>
</evidence>
<comment type="similarity">
    <text evidence="2">Belongs to the EMX homeobox family.</text>
</comment>
<evidence type="ECO:0000256" key="12">
    <source>
        <dbReference type="SAM" id="MobiDB-lite"/>
    </source>
</evidence>